<proteinExistence type="predicted"/>
<dbReference type="RefSeq" id="WP_170233124.1">
    <property type="nucleotide sequence ID" value="NZ_CP036259.1"/>
</dbReference>
<protein>
    <submittedName>
        <fullName evidence="2">Ubiquinone/menaquinone biosynthesis C-methyltransferase UbiE</fullName>
        <ecNumber evidence="2">2.1.1.163</ecNumber>
    </submittedName>
</protein>
<dbReference type="SUPFAM" id="SSF53335">
    <property type="entry name" value="S-adenosyl-L-methionine-dependent methyltransferases"/>
    <property type="match status" value="1"/>
</dbReference>
<organism evidence="2 3">
    <name type="scientific">Sporomusa termitida</name>
    <dbReference type="NCBI Taxonomy" id="2377"/>
    <lineage>
        <taxon>Bacteria</taxon>
        <taxon>Bacillati</taxon>
        <taxon>Bacillota</taxon>
        <taxon>Negativicutes</taxon>
        <taxon>Selenomonadales</taxon>
        <taxon>Sporomusaceae</taxon>
        <taxon>Sporomusa</taxon>
    </lineage>
</organism>
<keyword evidence="2" id="KW-0830">Ubiquinone</keyword>
<sequence>MAVHLTLDNENLASTYDEVSNTQFNNGSILIQKLAVKPGDSVLDIGSGTGRLGRHVISLIGQAGNFVGIDPLEERIKIANGKNEHANAIFKLGNAEDLSSIPDNSCDVVYLNAVFHWVLNKEVALQEIFRVLKPGGRVGITTGAKELSSFTGVRLITDNVLKREPYNKLVRLEDSTQNQHGLTTTELIQLLAGAGLTVKDIEIKEIKRRYPTARAVIRFSEASSFGNFLNHVPKSLRDQAKADIEFELEKQRHKDGITFSGFTIFAVAEKK</sequence>
<dbReference type="PANTHER" id="PTHR43861">
    <property type="entry name" value="TRANS-ACONITATE 2-METHYLTRANSFERASE-RELATED"/>
    <property type="match status" value="1"/>
</dbReference>
<dbReference type="EC" id="2.1.1.163" evidence="2"/>
<keyword evidence="2" id="KW-0808">Transferase</keyword>
<keyword evidence="3" id="KW-1185">Reference proteome</keyword>
<dbReference type="GO" id="GO:0032259">
    <property type="term" value="P:methylation"/>
    <property type="evidence" value="ECO:0007669"/>
    <property type="project" value="UniProtKB-KW"/>
</dbReference>
<name>A0A517DPQ0_9FIRM</name>
<dbReference type="AlphaFoldDB" id="A0A517DPQ0"/>
<gene>
    <name evidence="2" type="primary">ubiE_3</name>
    <name evidence="2" type="ORF">SPTER_06040</name>
</gene>
<feature type="domain" description="Methyltransferase type 11" evidence="1">
    <location>
        <begin position="43"/>
        <end position="138"/>
    </location>
</feature>
<evidence type="ECO:0000313" key="2">
    <source>
        <dbReference type="EMBL" id="QDR79331.1"/>
    </source>
</evidence>
<dbReference type="InterPro" id="IPR013216">
    <property type="entry name" value="Methyltransf_11"/>
</dbReference>
<dbReference type="InterPro" id="IPR029063">
    <property type="entry name" value="SAM-dependent_MTases_sf"/>
</dbReference>
<accession>A0A517DPQ0</accession>
<keyword evidence="2" id="KW-0489">Methyltransferase</keyword>
<dbReference type="Gene3D" id="3.40.50.150">
    <property type="entry name" value="Vaccinia Virus protein VP39"/>
    <property type="match status" value="1"/>
</dbReference>
<dbReference type="PANTHER" id="PTHR43861:SF1">
    <property type="entry name" value="TRANS-ACONITATE 2-METHYLTRANSFERASE"/>
    <property type="match status" value="1"/>
</dbReference>
<dbReference type="EMBL" id="CP036259">
    <property type="protein sequence ID" value="QDR79331.1"/>
    <property type="molecule type" value="Genomic_DNA"/>
</dbReference>
<dbReference type="CDD" id="cd02440">
    <property type="entry name" value="AdoMet_MTases"/>
    <property type="match status" value="1"/>
</dbReference>
<evidence type="ECO:0000259" key="1">
    <source>
        <dbReference type="Pfam" id="PF08241"/>
    </source>
</evidence>
<dbReference type="GO" id="GO:0043770">
    <property type="term" value="F:demethylmenaquinone methyltransferase activity"/>
    <property type="evidence" value="ECO:0007669"/>
    <property type="project" value="UniProtKB-EC"/>
</dbReference>
<evidence type="ECO:0000313" key="3">
    <source>
        <dbReference type="Proteomes" id="UP000320776"/>
    </source>
</evidence>
<dbReference type="GO" id="GO:0008757">
    <property type="term" value="F:S-adenosylmethionine-dependent methyltransferase activity"/>
    <property type="evidence" value="ECO:0007669"/>
    <property type="project" value="InterPro"/>
</dbReference>
<reference evidence="2 3" key="1">
    <citation type="submission" date="2019-02" db="EMBL/GenBank/DDBJ databases">
        <title>Closed genome of Sporomusa termitida DSM 4440.</title>
        <authorList>
            <person name="Poehlein A."/>
            <person name="Daniel R."/>
        </authorList>
    </citation>
    <scope>NUCLEOTIDE SEQUENCE [LARGE SCALE GENOMIC DNA]</scope>
    <source>
        <strain evidence="2 3">DSM 4440</strain>
    </source>
</reference>
<dbReference type="Proteomes" id="UP000320776">
    <property type="component" value="Chromosome"/>
</dbReference>
<dbReference type="KEGG" id="sted:SPTER_06040"/>
<dbReference type="Pfam" id="PF08241">
    <property type="entry name" value="Methyltransf_11"/>
    <property type="match status" value="1"/>
</dbReference>